<dbReference type="eggNOG" id="COG0437">
    <property type="taxonomic scope" value="Bacteria"/>
</dbReference>
<accession>D1B0Y9</accession>
<dbReference type="AlphaFoldDB" id="D1B0Y9"/>
<dbReference type="NCBIfam" id="NF007012">
    <property type="entry name" value="PRK09476.1"/>
    <property type="match status" value="1"/>
</dbReference>
<dbReference type="NCBIfam" id="TIGR00397">
    <property type="entry name" value="mauM_napG"/>
    <property type="match status" value="1"/>
</dbReference>
<feature type="transmembrane region" description="Helical" evidence="9">
    <location>
        <begin position="15"/>
        <end position="36"/>
    </location>
</feature>
<dbReference type="HOGENOM" id="CLU_077329_0_0_7"/>
<dbReference type="PROSITE" id="PS00198">
    <property type="entry name" value="4FE4S_FER_1"/>
    <property type="match status" value="1"/>
</dbReference>
<keyword evidence="1" id="KW-0813">Transport</keyword>
<dbReference type="SUPFAM" id="SSF54862">
    <property type="entry name" value="4Fe-4S ferredoxins"/>
    <property type="match status" value="1"/>
</dbReference>
<dbReference type="Proteomes" id="UP000002222">
    <property type="component" value="Chromosome"/>
</dbReference>
<sequence length="271" mass="29600">MSNHATQQITARRKFLTLMAQSVGFSALGGMVWSGYIAEAKSAPLILRPPGAVAEVDFLRLCIKCGQCVEACPYDTLNLAKPGDNKPLGTPFFNPREVPCYMCTDIPCVPVCPTGALNEHAVSRVVEGKKELDITKARMGLAVVDVESCIAFWGIQCDACYRACPIMDSAIVLEYRRNERTGKHAYLVPIVNSTMCTGCGLCERACVTEKAAIHVLPLEVAKGAIGGHYIKGWDASDEKRLETQSSDVTTRTKRSEKSAQDYLNADEELFK</sequence>
<evidence type="ECO:0000256" key="1">
    <source>
        <dbReference type="ARBA" id="ARBA00022448"/>
    </source>
</evidence>
<feature type="domain" description="4Fe-4S ferredoxin-type" evidence="10">
    <location>
        <begin position="187"/>
        <end position="218"/>
    </location>
</feature>
<dbReference type="Pfam" id="PF12838">
    <property type="entry name" value="Fer4_7"/>
    <property type="match status" value="2"/>
</dbReference>
<keyword evidence="3" id="KW-0479">Metal-binding</keyword>
<protein>
    <submittedName>
        <fullName evidence="11">MauM/NapG family ferredoxin-type protein</fullName>
    </submittedName>
</protein>
<evidence type="ECO:0000256" key="9">
    <source>
        <dbReference type="SAM" id="Phobius"/>
    </source>
</evidence>
<evidence type="ECO:0000256" key="7">
    <source>
        <dbReference type="ARBA" id="ARBA00023014"/>
    </source>
</evidence>
<dbReference type="InterPro" id="IPR004494">
    <property type="entry name" value="MauM_NapG"/>
</dbReference>
<feature type="domain" description="4Fe-4S ferredoxin-type" evidence="10">
    <location>
        <begin position="89"/>
        <end position="122"/>
    </location>
</feature>
<dbReference type="InterPro" id="IPR006311">
    <property type="entry name" value="TAT_signal"/>
</dbReference>
<proteinExistence type="predicted"/>
<dbReference type="STRING" id="525898.Sdel_0725"/>
<keyword evidence="9" id="KW-0812">Transmembrane</keyword>
<keyword evidence="2" id="KW-0004">4Fe-4S</keyword>
<dbReference type="GO" id="GO:0046872">
    <property type="term" value="F:metal ion binding"/>
    <property type="evidence" value="ECO:0007669"/>
    <property type="project" value="UniProtKB-KW"/>
</dbReference>
<feature type="region of interest" description="Disordered" evidence="8">
    <location>
        <begin position="241"/>
        <end position="271"/>
    </location>
</feature>
<dbReference type="CDD" id="cd16373">
    <property type="entry name" value="DMSOR_beta_like"/>
    <property type="match status" value="1"/>
</dbReference>
<keyword evidence="12" id="KW-1185">Reference proteome</keyword>
<evidence type="ECO:0000256" key="5">
    <source>
        <dbReference type="ARBA" id="ARBA00022982"/>
    </source>
</evidence>
<dbReference type="PROSITE" id="PS51318">
    <property type="entry name" value="TAT"/>
    <property type="match status" value="1"/>
</dbReference>
<evidence type="ECO:0000256" key="8">
    <source>
        <dbReference type="SAM" id="MobiDB-lite"/>
    </source>
</evidence>
<evidence type="ECO:0000256" key="3">
    <source>
        <dbReference type="ARBA" id="ARBA00022723"/>
    </source>
</evidence>
<dbReference type="InterPro" id="IPR050294">
    <property type="entry name" value="RnfB_subfamily"/>
</dbReference>
<reference evidence="11 12" key="2">
    <citation type="journal article" date="2010" name="Stand. Genomic Sci.">
        <title>Complete genome sequence of Sulfurospirillum deleyianum type strain (5175).</title>
        <authorList>
            <person name="Sikorski J."/>
            <person name="Lapidus A."/>
            <person name="Copeland A."/>
            <person name="Glavina Del Rio T."/>
            <person name="Nolan M."/>
            <person name="Lucas S."/>
            <person name="Chen F."/>
            <person name="Tice H."/>
            <person name="Cheng J.F."/>
            <person name="Saunders E."/>
            <person name="Bruce D."/>
            <person name="Goodwin L."/>
            <person name="Pitluck S."/>
            <person name="Ovchinnikova G."/>
            <person name="Pati A."/>
            <person name="Ivanova N."/>
            <person name="Mavromatis K."/>
            <person name="Chen A."/>
            <person name="Palaniappan K."/>
            <person name="Chain P."/>
            <person name="Land M."/>
            <person name="Hauser L."/>
            <person name="Chang Y.J."/>
            <person name="Jeffries C.D."/>
            <person name="Brettin T."/>
            <person name="Detter J.C."/>
            <person name="Han C."/>
            <person name="Rohde M."/>
            <person name="Lang E."/>
            <person name="Spring S."/>
            <person name="Goker M."/>
            <person name="Bristow J."/>
            <person name="Eisen J.A."/>
            <person name="Markowitz V."/>
            <person name="Hugenholtz P."/>
            <person name="Kyrpides N.C."/>
            <person name="Klenk H.P."/>
        </authorList>
    </citation>
    <scope>NUCLEOTIDE SEQUENCE [LARGE SCALE GENOMIC DNA]</scope>
    <source>
        <strain evidence="12">ATCC 51133 / DSM 6946 / 5175</strain>
    </source>
</reference>
<reference evidence="12" key="1">
    <citation type="submission" date="2009-11" db="EMBL/GenBank/DDBJ databases">
        <title>The complete genome of Sulfurospirillum deleyianum DSM 6946.</title>
        <authorList>
            <consortium name="US DOE Joint Genome Institute (JGI-PGF)"/>
            <person name="Lucas S."/>
            <person name="Copeland A."/>
            <person name="Lapidus A."/>
            <person name="Glavina del Rio T."/>
            <person name="Dalin E."/>
            <person name="Tice H."/>
            <person name="Bruce D."/>
            <person name="Goodwin L."/>
            <person name="Pitluck S."/>
            <person name="Kyrpides N."/>
            <person name="Mavromatis K."/>
            <person name="Ivanova N."/>
            <person name="Ovchinnikova G."/>
            <person name="Munk A.C."/>
            <person name="Lu M."/>
            <person name="Brettin T."/>
            <person name="Detter J.C."/>
            <person name="Han C."/>
            <person name="Tapia R."/>
            <person name="Larimer F."/>
            <person name="Land M."/>
            <person name="Hauser L."/>
            <person name="Markowitz V."/>
            <person name="Cheng J.F."/>
            <person name="Hugenholtz P."/>
            <person name="Woyke T."/>
            <person name="Wu D."/>
            <person name="Aumann P."/>
            <person name="Schneider S."/>
            <person name="Lang E."/>
            <person name="Spring S."/>
            <person name="Klenk H.P."/>
            <person name="Eisen J.A."/>
        </authorList>
    </citation>
    <scope>NUCLEOTIDE SEQUENCE [LARGE SCALE GENOMIC DNA]</scope>
    <source>
        <strain evidence="12">ATCC 51133 / DSM 6946 / 5175</strain>
    </source>
</reference>
<name>D1B0Y9_SULD5</name>
<keyword evidence="6" id="KW-0408">Iron</keyword>
<keyword evidence="4" id="KW-0677">Repeat</keyword>
<keyword evidence="7" id="KW-0411">Iron-sulfur</keyword>
<dbReference type="PANTHER" id="PTHR42859:SF10">
    <property type="entry name" value="DIMETHYLSULFOXIDE REDUCTASE CHAIN B"/>
    <property type="match status" value="1"/>
</dbReference>
<dbReference type="KEGG" id="sdl:Sdel_0725"/>
<dbReference type="OrthoDB" id="9808559at2"/>
<dbReference type="PROSITE" id="PS51379">
    <property type="entry name" value="4FE4S_FER_2"/>
    <property type="match status" value="3"/>
</dbReference>
<evidence type="ECO:0000313" key="12">
    <source>
        <dbReference type="Proteomes" id="UP000002222"/>
    </source>
</evidence>
<dbReference type="PANTHER" id="PTHR42859">
    <property type="entry name" value="OXIDOREDUCTASE"/>
    <property type="match status" value="1"/>
</dbReference>
<dbReference type="RefSeq" id="WP_012856525.1">
    <property type="nucleotide sequence ID" value="NC_013512.1"/>
</dbReference>
<evidence type="ECO:0000256" key="4">
    <source>
        <dbReference type="ARBA" id="ARBA00022737"/>
    </source>
</evidence>
<organism evidence="11 12">
    <name type="scientific">Sulfurospirillum deleyianum (strain ATCC 51133 / DSM 6946 / 5175)</name>
    <dbReference type="NCBI Taxonomy" id="525898"/>
    <lineage>
        <taxon>Bacteria</taxon>
        <taxon>Pseudomonadati</taxon>
        <taxon>Campylobacterota</taxon>
        <taxon>Epsilonproteobacteria</taxon>
        <taxon>Campylobacterales</taxon>
        <taxon>Sulfurospirillaceae</taxon>
        <taxon>Sulfurospirillum</taxon>
    </lineage>
</organism>
<dbReference type="Gene3D" id="3.30.70.20">
    <property type="match status" value="2"/>
</dbReference>
<dbReference type="InterPro" id="IPR017900">
    <property type="entry name" value="4Fe4S_Fe_S_CS"/>
</dbReference>
<dbReference type="EMBL" id="CP001816">
    <property type="protein sequence ID" value="ACZ11759.1"/>
    <property type="molecule type" value="Genomic_DNA"/>
</dbReference>
<evidence type="ECO:0000256" key="2">
    <source>
        <dbReference type="ARBA" id="ARBA00022485"/>
    </source>
</evidence>
<evidence type="ECO:0000259" key="10">
    <source>
        <dbReference type="PROSITE" id="PS51379"/>
    </source>
</evidence>
<keyword evidence="9" id="KW-1133">Transmembrane helix</keyword>
<evidence type="ECO:0000256" key="6">
    <source>
        <dbReference type="ARBA" id="ARBA00023004"/>
    </source>
</evidence>
<keyword evidence="9" id="KW-0472">Membrane</keyword>
<dbReference type="GO" id="GO:0051539">
    <property type="term" value="F:4 iron, 4 sulfur cluster binding"/>
    <property type="evidence" value="ECO:0007669"/>
    <property type="project" value="UniProtKB-KW"/>
</dbReference>
<feature type="domain" description="4Fe-4S ferredoxin-type" evidence="10">
    <location>
        <begin position="52"/>
        <end position="82"/>
    </location>
</feature>
<evidence type="ECO:0000313" key="11">
    <source>
        <dbReference type="EMBL" id="ACZ11759.1"/>
    </source>
</evidence>
<dbReference type="InterPro" id="IPR017896">
    <property type="entry name" value="4Fe4S_Fe-S-bd"/>
</dbReference>
<keyword evidence="5" id="KW-0249">Electron transport</keyword>
<gene>
    <name evidence="11" type="ordered locus">Sdel_0725</name>
</gene>